<proteinExistence type="predicted"/>
<dbReference type="OrthoDB" id="102112at2"/>
<organism evidence="2 3">
    <name type="scientific">Sphingobacterium olei</name>
    <dbReference type="NCBI Taxonomy" id="2571155"/>
    <lineage>
        <taxon>Bacteria</taxon>
        <taxon>Pseudomonadati</taxon>
        <taxon>Bacteroidota</taxon>
        <taxon>Sphingobacteriia</taxon>
        <taxon>Sphingobacteriales</taxon>
        <taxon>Sphingobacteriaceae</taxon>
        <taxon>Sphingobacterium</taxon>
    </lineage>
</organism>
<evidence type="ECO:0008006" key="4">
    <source>
        <dbReference type="Google" id="ProtNLM"/>
    </source>
</evidence>
<sequence>MQKFIPWFAEHILYYQYDYRIFTNGSGDTSYDWISLLIIFLAALGGAIIWTLIDKKRRNYDRCYYWLTVIVRYYIALMLINYGAIKLVHAQMPPPGLTRLMQPLGEFSPMGLAWTFLGFSKGYNIFMGIVEILAGLLLFRRTVVIGALITLATSVNIMTVNYFFDVPVKMLSTALFFFSLFLLLPYLKILYGLFFEEKHVKLPSIKRPMLNAAWKRKSIVFFKFAFLGIFAFQQLSSLLTIQKQISLFFKKSPLYGIYQIDRREGAQTTIPKDWHTIIFEYGESATIRDQYYQPTKEQFKLDTSNRTITLNRYVFDYTITESGDINLRKVLDGKTEEIKFVKCDPETFELKKRGFNWIQEYPNNR</sequence>
<evidence type="ECO:0000313" key="3">
    <source>
        <dbReference type="Proteomes" id="UP000306808"/>
    </source>
</evidence>
<feature type="transmembrane region" description="Helical" evidence="1">
    <location>
        <begin position="216"/>
        <end position="235"/>
    </location>
</feature>
<evidence type="ECO:0000313" key="2">
    <source>
        <dbReference type="EMBL" id="TJZ61471.1"/>
    </source>
</evidence>
<dbReference type="EMBL" id="SUME01000003">
    <property type="protein sequence ID" value="TJZ61471.1"/>
    <property type="molecule type" value="Genomic_DNA"/>
</dbReference>
<feature type="transmembrane region" description="Helical" evidence="1">
    <location>
        <begin position="33"/>
        <end position="53"/>
    </location>
</feature>
<dbReference type="AlphaFoldDB" id="A0A4U0P2E6"/>
<keyword evidence="1" id="KW-0812">Transmembrane</keyword>
<accession>A0A4U0P2E6</accession>
<protein>
    <recommendedName>
        <fullName evidence="4">DoxX family protein</fullName>
    </recommendedName>
</protein>
<gene>
    <name evidence="2" type="ORF">FAZ15_09775</name>
</gene>
<dbReference type="RefSeq" id="WP_136901118.1">
    <property type="nucleotide sequence ID" value="NZ_SUME01000003.1"/>
</dbReference>
<name>A0A4U0P2E6_9SPHI</name>
<dbReference type="Proteomes" id="UP000306808">
    <property type="component" value="Unassembled WGS sequence"/>
</dbReference>
<feature type="transmembrane region" description="Helical" evidence="1">
    <location>
        <begin position="170"/>
        <end position="195"/>
    </location>
</feature>
<reference evidence="2 3" key="1">
    <citation type="submission" date="2019-04" db="EMBL/GenBank/DDBJ databases">
        <title>Sphingobacterium olei sp. nov., isolated from oil-contaminated soil.</title>
        <authorList>
            <person name="Liu B."/>
        </authorList>
    </citation>
    <scope>NUCLEOTIDE SEQUENCE [LARGE SCALE GENOMIC DNA]</scope>
    <source>
        <strain evidence="2 3">HAL-9</strain>
    </source>
</reference>
<evidence type="ECO:0000256" key="1">
    <source>
        <dbReference type="SAM" id="Phobius"/>
    </source>
</evidence>
<feature type="transmembrane region" description="Helical" evidence="1">
    <location>
        <begin position="65"/>
        <end position="85"/>
    </location>
</feature>
<comment type="caution">
    <text evidence="2">The sequence shown here is derived from an EMBL/GenBank/DDBJ whole genome shotgun (WGS) entry which is preliminary data.</text>
</comment>
<keyword evidence="3" id="KW-1185">Reference proteome</keyword>
<keyword evidence="1" id="KW-0472">Membrane</keyword>
<feature type="transmembrane region" description="Helical" evidence="1">
    <location>
        <begin position="143"/>
        <end position="164"/>
    </location>
</feature>
<keyword evidence="1" id="KW-1133">Transmembrane helix</keyword>
<feature type="transmembrane region" description="Helical" evidence="1">
    <location>
        <begin position="111"/>
        <end position="136"/>
    </location>
</feature>